<evidence type="ECO:0000256" key="1">
    <source>
        <dbReference type="ARBA" id="ARBA00010990"/>
    </source>
</evidence>
<name>A0ABQ1ZYB4_9BACL</name>
<dbReference type="PANTHER" id="PTHR12215">
    <property type="entry name" value="PHOSPHOPANTETHEINE TRANSFERASE"/>
    <property type="match status" value="1"/>
</dbReference>
<evidence type="ECO:0000313" key="5">
    <source>
        <dbReference type="Proteomes" id="UP000605427"/>
    </source>
</evidence>
<dbReference type="InterPro" id="IPR050559">
    <property type="entry name" value="P-Pant_transferase_sf"/>
</dbReference>
<keyword evidence="2" id="KW-0808">Transferase</keyword>
<dbReference type="SUPFAM" id="SSF56214">
    <property type="entry name" value="4'-phosphopantetheinyl transferase"/>
    <property type="match status" value="2"/>
</dbReference>
<comment type="similarity">
    <text evidence="1">Belongs to the P-Pant transferase superfamily. Gsp/Sfp/HetI/AcpT family.</text>
</comment>
<keyword evidence="5" id="KW-1185">Reference proteome</keyword>
<reference evidence="5" key="1">
    <citation type="journal article" date="2019" name="Int. J. Syst. Evol. Microbiol.">
        <title>The Global Catalogue of Microorganisms (GCM) 10K type strain sequencing project: providing services to taxonomists for standard genome sequencing and annotation.</title>
        <authorList>
            <consortium name="The Broad Institute Genomics Platform"/>
            <consortium name="The Broad Institute Genome Sequencing Center for Infectious Disease"/>
            <person name="Wu L."/>
            <person name="Ma J."/>
        </authorList>
    </citation>
    <scope>NUCLEOTIDE SEQUENCE [LARGE SCALE GENOMIC DNA]</scope>
    <source>
        <strain evidence="5">CCM 8702</strain>
    </source>
</reference>
<sequence>MRKAASHMLLAIALGEKLGAGYRELIFRRGDYGKPYLERDQAPRFNVSASGALVVCAIARTEIGIDVERVAPLETSAMRLLLGHAESAGQAYSSEEEELDVFYERWTMLESWLKAEGTGLHDEYPLAAFAPKSIAPKRFRTEARQPGMIPWILTSLNVAPSVPEHYALAVCRRPEEDWAEEVLLLDGMELAKRFRKLLSRDARYAEGENNKR</sequence>
<dbReference type="Gene3D" id="3.90.470.20">
    <property type="entry name" value="4'-phosphopantetheinyl transferase domain"/>
    <property type="match status" value="2"/>
</dbReference>
<evidence type="ECO:0000256" key="2">
    <source>
        <dbReference type="ARBA" id="ARBA00022679"/>
    </source>
</evidence>
<proteinExistence type="inferred from homology"/>
<gene>
    <name evidence="4" type="ORF">GCM10007362_30030</name>
</gene>
<dbReference type="PANTHER" id="PTHR12215:SF15">
    <property type="entry name" value="4'-PHOSPHOPANTETHEINYL TRANSFERASE SUPERFAMILY-RELATED"/>
    <property type="match status" value="1"/>
</dbReference>
<dbReference type="EMBL" id="BMDD01000003">
    <property type="protein sequence ID" value="GGH80945.1"/>
    <property type="molecule type" value="Genomic_DNA"/>
</dbReference>
<dbReference type="InterPro" id="IPR037143">
    <property type="entry name" value="4-PPantetheinyl_Trfase_dom_sf"/>
</dbReference>
<dbReference type="InterPro" id="IPR008278">
    <property type="entry name" value="4-PPantetheinyl_Trfase_dom"/>
</dbReference>
<feature type="domain" description="4'-phosphopantetheinyl transferase" evidence="3">
    <location>
        <begin position="63"/>
        <end position="171"/>
    </location>
</feature>
<accession>A0ABQ1ZYB4</accession>
<organism evidence="4 5">
    <name type="scientific">Saccharibacillus endophyticus</name>
    <dbReference type="NCBI Taxonomy" id="2060666"/>
    <lineage>
        <taxon>Bacteria</taxon>
        <taxon>Bacillati</taxon>
        <taxon>Bacillota</taxon>
        <taxon>Bacilli</taxon>
        <taxon>Bacillales</taxon>
        <taxon>Paenibacillaceae</taxon>
        <taxon>Saccharibacillus</taxon>
    </lineage>
</organism>
<evidence type="ECO:0000259" key="3">
    <source>
        <dbReference type="Pfam" id="PF01648"/>
    </source>
</evidence>
<dbReference type="Pfam" id="PF01648">
    <property type="entry name" value="ACPS"/>
    <property type="match status" value="1"/>
</dbReference>
<comment type="caution">
    <text evidence="4">The sequence shown here is derived from an EMBL/GenBank/DDBJ whole genome shotgun (WGS) entry which is preliminary data.</text>
</comment>
<evidence type="ECO:0000313" key="4">
    <source>
        <dbReference type="EMBL" id="GGH80945.1"/>
    </source>
</evidence>
<dbReference type="Proteomes" id="UP000605427">
    <property type="component" value="Unassembled WGS sequence"/>
</dbReference>
<protein>
    <recommendedName>
        <fullName evidence="3">4'-phosphopantetheinyl transferase domain-containing protein</fullName>
    </recommendedName>
</protein>